<name>A0ABQ5AHL3_9ASTR</name>
<reference evidence="1" key="1">
    <citation type="journal article" date="2022" name="Int. J. Mol. Sci.">
        <title>Draft Genome of Tanacetum Coccineum: Genomic Comparison of Closely Related Tanacetum-Family Plants.</title>
        <authorList>
            <person name="Yamashiro T."/>
            <person name="Shiraishi A."/>
            <person name="Nakayama K."/>
            <person name="Satake H."/>
        </authorList>
    </citation>
    <scope>NUCLEOTIDE SEQUENCE</scope>
</reference>
<evidence type="ECO:0000313" key="2">
    <source>
        <dbReference type="Proteomes" id="UP001151760"/>
    </source>
</evidence>
<organism evidence="1 2">
    <name type="scientific">Tanacetum coccineum</name>
    <dbReference type="NCBI Taxonomy" id="301880"/>
    <lineage>
        <taxon>Eukaryota</taxon>
        <taxon>Viridiplantae</taxon>
        <taxon>Streptophyta</taxon>
        <taxon>Embryophyta</taxon>
        <taxon>Tracheophyta</taxon>
        <taxon>Spermatophyta</taxon>
        <taxon>Magnoliopsida</taxon>
        <taxon>eudicotyledons</taxon>
        <taxon>Gunneridae</taxon>
        <taxon>Pentapetalae</taxon>
        <taxon>asterids</taxon>
        <taxon>campanulids</taxon>
        <taxon>Asterales</taxon>
        <taxon>Asteraceae</taxon>
        <taxon>Asteroideae</taxon>
        <taxon>Anthemideae</taxon>
        <taxon>Anthemidinae</taxon>
        <taxon>Tanacetum</taxon>
    </lineage>
</organism>
<gene>
    <name evidence="1" type="ORF">Tco_0823324</name>
</gene>
<dbReference type="Proteomes" id="UP001151760">
    <property type="component" value="Unassembled WGS sequence"/>
</dbReference>
<evidence type="ECO:0000313" key="1">
    <source>
        <dbReference type="EMBL" id="GJT02155.1"/>
    </source>
</evidence>
<sequence>MNTENVSEYPWICIVSELRKFGYKRSGGKWHYEEGNYERYDFKGWAQSFPGFTHIMMKRKMRCKKRKMKSRTRKDQDQVRQKWDQLARLQLCKTLTIEVDLRDSSRASNSKTTGDPSVMVMKILVESNFRRGGLSLYWYVLGDFSKRLTCGRVCQVTKMESSREVNSDIILCMVENSMEI</sequence>
<proteinExistence type="predicted"/>
<accession>A0ABQ5AHL3</accession>
<reference evidence="1" key="2">
    <citation type="submission" date="2022-01" db="EMBL/GenBank/DDBJ databases">
        <authorList>
            <person name="Yamashiro T."/>
            <person name="Shiraishi A."/>
            <person name="Satake H."/>
            <person name="Nakayama K."/>
        </authorList>
    </citation>
    <scope>NUCLEOTIDE SEQUENCE</scope>
</reference>
<keyword evidence="2" id="KW-1185">Reference proteome</keyword>
<comment type="caution">
    <text evidence="1">The sequence shown here is derived from an EMBL/GenBank/DDBJ whole genome shotgun (WGS) entry which is preliminary data.</text>
</comment>
<protein>
    <submittedName>
        <fullName evidence="1">Uncharacterized protein</fullName>
    </submittedName>
</protein>
<dbReference type="EMBL" id="BQNB010012327">
    <property type="protein sequence ID" value="GJT02155.1"/>
    <property type="molecule type" value="Genomic_DNA"/>
</dbReference>